<dbReference type="STRING" id="1305737.GCA_000526355_01792"/>
<protein>
    <submittedName>
        <fullName evidence="1">Uncharacterized protein</fullName>
    </submittedName>
</protein>
<organism evidence="1 2">
    <name type="scientific">Algoriphagus marincola HL-49</name>
    <dbReference type="NCBI Taxonomy" id="1305737"/>
    <lineage>
        <taxon>Bacteria</taxon>
        <taxon>Pseudomonadati</taxon>
        <taxon>Bacteroidota</taxon>
        <taxon>Cytophagia</taxon>
        <taxon>Cytophagales</taxon>
        <taxon>Cyclobacteriaceae</taxon>
        <taxon>Algoriphagus</taxon>
    </lineage>
</organism>
<evidence type="ECO:0000313" key="2">
    <source>
        <dbReference type="Proteomes" id="UP000050421"/>
    </source>
</evidence>
<sequence>MRSSLSEADRHEGLHALGMAVNNARFSRIVFGTDHVTAENQS</sequence>
<dbReference type="AlphaFoldDB" id="A0A0P7XST4"/>
<dbReference type="EMBL" id="LJXT01000129">
    <property type="protein sequence ID" value="KPQ10583.1"/>
    <property type="molecule type" value="Genomic_DNA"/>
</dbReference>
<dbReference type="Proteomes" id="UP000050421">
    <property type="component" value="Unassembled WGS sequence"/>
</dbReference>
<proteinExistence type="predicted"/>
<name>A0A0P7XST4_9BACT</name>
<gene>
    <name evidence="1" type="ORF">HLUCCX10_15685</name>
</gene>
<reference evidence="1 2" key="1">
    <citation type="submission" date="2015-09" db="EMBL/GenBank/DDBJ databases">
        <title>Identification and resolution of microdiversity through metagenomic sequencing of parallel consortia.</title>
        <authorList>
            <person name="Nelson W.C."/>
            <person name="Romine M.F."/>
            <person name="Lindemann S.R."/>
        </authorList>
    </citation>
    <scope>NUCLEOTIDE SEQUENCE [LARGE SCALE GENOMIC DNA]</scope>
    <source>
        <strain evidence="1">HL-49</strain>
    </source>
</reference>
<evidence type="ECO:0000313" key="1">
    <source>
        <dbReference type="EMBL" id="KPQ10583.1"/>
    </source>
</evidence>
<comment type="caution">
    <text evidence="1">The sequence shown here is derived from an EMBL/GenBank/DDBJ whole genome shotgun (WGS) entry which is preliminary data.</text>
</comment>
<accession>A0A0P7XST4</accession>
<dbReference type="PATRIC" id="fig|1305737.6.peg.109"/>